<evidence type="ECO:0000256" key="2">
    <source>
        <dbReference type="SAM" id="Phobius"/>
    </source>
</evidence>
<dbReference type="Pfam" id="PF01478">
    <property type="entry name" value="Peptidase_A24"/>
    <property type="match status" value="1"/>
</dbReference>
<evidence type="ECO:0000256" key="1">
    <source>
        <dbReference type="ARBA" id="ARBA00005801"/>
    </source>
</evidence>
<evidence type="ECO:0000313" key="4">
    <source>
        <dbReference type="EMBL" id="MYN10717.1"/>
    </source>
</evidence>
<accession>A0A7X4HHP8</accession>
<comment type="caution">
    <text evidence="4">The sequence shown here is derived from an EMBL/GenBank/DDBJ whole genome shotgun (WGS) entry which is preliminary data.</text>
</comment>
<dbReference type="PANTHER" id="PTHR30487">
    <property type="entry name" value="TYPE 4 PREPILIN-LIKE PROTEINS LEADER PEPTIDE-PROCESSING ENZYME"/>
    <property type="match status" value="1"/>
</dbReference>
<feature type="transmembrane region" description="Helical" evidence="2">
    <location>
        <begin position="92"/>
        <end position="113"/>
    </location>
</feature>
<gene>
    <name evidence="4" type="ORF">GTP77_25685</name>
</gene>
<dbReference type="GO" id="GO:0005886">
    <property type="term" value="C:plasma membrane"/>
    <property type="evidence" value="ECO:0007669"/>
    <property type="project" value="TreeGrafter"/>
</dbReference>
<dbReference type="AlphaFoldDB" id="A0A7X4HHP8"/>
<organism evidence="4 5">
    <name type="scientific">Pseudoduganella aquatica</name>
    <dbReference type="NCBI Taxonomy" id="2660641"/>
    <lineage>
        <taxon>Bacteria</taxon>
        <taxon>Pseudomonadati</taxon>
        <taxon>Pseudomonadota</taxon>
        <taxon>Betaproteobacteria</taxon>
        <taxon>Burkholderiales</taxon>
        <taxon>Oxalobacteraceae</taxon>
        <taxon>Telluria group</taxon>
        <taxon>Pseudoduganella</taxon>
    </lineage>
</organism>
<dbReference type="RefSeq" id="WP_161075000.1">
    <property type="nucleotide sequence ID" value="NZ_WWCU01000043.1"/>
</dbReference>
<comment type="similarity">
    <text evidence="1">Belongs to the peptidase A24 family.</text>
</comment>
<reference evidence="4 5" key="1">
    <citation type="submission" date="2019-12" db="EMBL/GenBank/DDBJ databases">
        <title>Novel species isolated from a subtropical stream in China.</title>
        <authorList>
            <person name="Lu H."/>
        </authorList>
    </citation>
    <scope>NUCLEOTIDE SEQUENCE [LARGE SCALE GENOMIC DNA]</scope>
    <source>
        <strain evidence="4 5">FT127W</strain>
    </source>
</reference>
<feature type="domain" description="Prepilin type IV endopeptidase peptidase" evidence="3">
    <location>
        <begin position="8"/>
        <end position="111"/>
    </location>
</feature>
<keyword evidence="2" id="KW-0472">Membrane</keyword>
<feature type="transmembrane region" description="Helical" evidence="2">
    <location>
        <begin position="28"/>
        <end position="45"/>
    </location>
</feature>
<feature type="transmembrane region" description="Helical" evidence="2">
    <location>
        <begin position="156"/>
        <end position="173"/>
    </location>
</feature>
<dbReference type="Proteomes" id="UP000450676">
    <property type="component" value="Unassembled WGS sequence"/>
</dbReference>
<keyword evidence="2" id="KW-0812">Transmembrane</keyword>
<feature type="transmembrane region" description="Helical" evidence="2">
    <location>
        <begin position="52"/>
        <end position="72"/>
    </location>
</feature>
<dbReference type="GO" id="GO:0004190">
    <property type="term" value="F:aspartic-type endopeptidase activity"/>
    <property type="evidence" value="ECO:0007669"/>
    <property type="project" value="InterPro"/>
</dbReference>
<dbReference type="PANTHER" id="PTHR30487:SF0">
    <property type="entry name" value="PREPILIN LEADER PEPTIDASE_N-METHYLTRANSFERASE-RELATED"/>
    <property type="match status" value="1"/>
</dbReference>
<evidence type="ECO:0000313" key="5">
    <source>
        <dbReference type="Proteomes" id="UP000450676"/>
    </source>
</evidence>
<keyword evidence="2" id="KW-1133">Transmembrane helix</keyword>
<protein>
    <submittedName>
        <fullName evidence="4">Prepilin peptidase</fullName>
    </submittedName>
</protein>
<dbReference type="InterPro" id="IPR050882">
    <property type="entry name" value="Prepilin_peptidase/N-MTase"/>
</dbReference>
<dbReference type="Gene3D" id="1.20.120.1220">
    <property type="match status" value="1"/>
</dbReference>
<dbReference type="EMBL" id="WWCU01000043">
    <property type="protein sequence ID" value="MYN10717.1"/>
    <property type="molecule type" value="Genomic_DNA"/>
</dbReference>
<keyword evidence="5" id="KW-1185">Reference proteome</keyword>
<name>A0A7X4HHP8_9BURK</name>
<dbReference type="InterPro" id="IPR000045">
    <property type="entry name" value="Prepilin_IV_endopep_pep"/>
</dbReference>
<proteinExistence type="inferred from homology"/>
<evidence type="ECO:0000259" key="3">
    <source>
        <dbReference type="Pfam" id="PF01478"/>
    </source>
</evidence>
<sequence>MWTATEVLLLWLVLQAAATDLALRKIPNALVLGGLLLALVLHGLAGPPHALLTQWLAGLLAGFFLFLPLYLLRGMAAGDVKLMAMVGAFSGPLQAVDIALLSFAAGGVLGLLLMAASGQWRRGLANLRAMLLPALLRLAGVPLQPVPLQPGRSVGGMPYGVAVALGTAGVVLAPHCRA</sequence>
<dbReference type="GO" id="GO:0006465">
    <property type="term" value="P:signal peptide processing"/>
    <property type="evidence" value="ECO:0007669"/>
    <property type="project" value="TreeGrafter"/>
</dbReference>